<dbReference type="GO" id="GO:0044877">
    <property type="term" value="F:protein-containing complex binding"/>
    <property type="evidence" value="ECO:0007669"/>
    <property type="project" value="TreeGrafter"/>
</dbReference>
<proteinExistence type="predicted"/>
<dbReference type="PANTHER" id="PTHR12126">
    <property type="entry name" value="NADH-UBIQUINONE OXIDOREDUCTASE 39 KDA SUBUNIT-RELATED"/>
    <property type="match status" value="1"/>
</dbReference>
<evidence type="ECO:0000313" key="3">
    <source>
        <dbReference type="Proteomes" id="UP000433050"/>
    </source>
</evidence>
<dbReference type="Pfam" id="PF01370">
    <property type="entry name" value="Epimerase"/>
    <property type="match status" value="1"/>
</dbReference>
<evidence type="ECO:0000259" key="1">
    <source>
        <dbReference type="Pfam" id="PF01370"/>
    </source>
</evidence>
<dbReference type="SUPFAM" id="SSF51735">
    <property type="entry name" value="NAD(P)-binding Rossmann-fold domains"/>
    <property type="match status" value="1"/>
</dbReference>
<dbReference type="PANTHER" id="PTHR12126:SF11">
    <property type="entry name" value="NADH DEHYDROGENASE [UBIQUINONE] 1 ALPHA SUBCOMPLEX SUBUNIT 9, MITOCHONDRIAL"/>
    <property type="match status" value="1"/>
</dbReference>
<dbReference type="InterPro" id="IPR001509">
    <property type="entry name" value="Epimerase_deHydtase"/>
</dbReference>
<dbReference type="Gene3D" id="3.40.50.720">
    <property type="entry name" value="NAD(P)-binding Rossmann-like Domain"/>
    <property type="match status" value="1"/>
</dbReference>
<reference evidence="2 3" key="1">
    <citation type="submission" date="2019-12" db="EMBL/GenBank/DDBJ databases">
        <authorList>
            <person name="Reyes-Prieto M."/>
        </authorList>
    </citation>
    <scope>NUCLEOTIDE SEQUENCE [LARGE SCALE GENOMIC DNA]</scope>
    <source>
        <strain evidence="2">HF14-78462</strain>
    </source>
</reference>
<protein>
    <recommendedName>
        <fullName evidence="1">NAD-dependent epimerase/dehydratase domain-containing protein</fullName>
    </recommendedName>
</protein>
<dbReference type="EMBL" id="CACSAS010000001">
    <property type="protein sequence ID" value="CAA0113918.1"/>
    <property type="molecule type" value="Genomic_DNA"/>
</dbReference>
<dbReference type="InterPro" id="IPR051207">
    <property type="entry name" value="ComplexI_NDUFA9_subunit"/>
</dbReference>
<feature type="domain" description="NAD-dependent epimerase/dehydratase" evidence="1">
    <location>
        <begin position="6"/>
        <end position="209"/>
    </location>
</feature>
<dbReference type="InterPro" id="IPR036291">
    <property type="entry name" value="NAD(P)-bd_dom_sf"/>
</dbReference>
<accession>A0A5S9Q827</accession>
<keyword evidence="3" id="KW-1185">Reference proteome</keyword>
<organism evidence="2 3">
    <name type="scientific">Starkeya nomas</name>
    <dbReference type="NCBI Taxonomy" id="2666134"/>
    <lineage>
        <taxon>Bacteria</taxon>
        <taxon>Pseudomonadati</taxon>
        <taxon>Pseudomonadota</taxon>
        <taxon>Alphaproteobacteria</taxon>
        <taxon>Hyphomicrobiales</taxon>
        <taxon>Xanthobacteraceae</taxon>
        <taxon>Starkeya</taxon>
    </lineage>
</organism>
<name>A0A5S9Q827_9HYPH</name>
<evidence type="ECO:0000313" key="2">
    <source>
        <dbReference type="EMBL" id="CAA0113918.1"/>
    </source>
</evidence>
<dbReference type="RefSeq" id="WP_159601477.1">
    <property type="nucleotide sequence ID" value="NZ_CACSAS010000001.1"/>
</dbReference>
<dbReference type="AlphaFoldDB" id="A0A5S9Q827"/>
<gene>
    <name evidence="2" type="ORF">STARVERO_04291</name>
</gene>
<dbReference type="Proteomes" id="UP000433050">
    <property type="component" value="Unassembled WGS sequence"/>
</dbReference>
<sequence length="311" mass="34412">MTARKIVVTGAAGLVGQNLVARLKGRPDIELVGIDKHAANVALFRKVHPDVTIIEADVSQPGPWTDSLAGADAVVINQAQIGGLVEDEFTANNVRATEVILDAMRRHGIGYFVGISSSVVNSLADDFYTRSKTAQEQLFVESGIPHVVLRPTLMFGWFDRKHLGWLRRFMDRTPVFPIPGDGNYPRQPLYVGDFVSVIAASLDTRATGVHDISGHDKIAYGELIATIHDIVKPRARLVHIPYHVFWGLLWLYARFNAKPPFTTSQLEALVIPEVFPVVDWPGTFGVPRTPLRQAPDETFLDPAYGRIVLEF</sequence>